<proteinExistence type="predicted"/>
<dbReference type="AlphaFoldDB" id="A0A075HRE9"/>
<accession>A0A075HRE9</accession>
<dbReference type="EMBL" id="KF901057">
    <property type="protein sequence ID" value="AIF16498.1"/>
    <property type="molecule type" value="Genomic_DNA"/>
</dbReference>
<protein>
    <submittedName>
        <fullName evidence="1">Uncharacterized protein</fullName>
    </submittedName>
</protein>
<name>A0A075HRE9_9EURY</name>
<sequence>MNLKLLVYHQIDLPLINLGFELRTTGKERKEIREIILKEFESLGVGIPTSKKRWHLVSTVVFKEHPITEHILRFWNVADEQERDEFCICASLSVFPILNQVLDTVVQLNGIRDSVSQKEIRNRISKIHGARSSVKQTVQKCLQSLNKWDVIHSPKSGFYVPRNPIICTSIVGSAAIASQLQHSLSDGIRIENVASKSPLSLWDFSSFTPHESHCIQLRIGAQGREFVVVES</sequence>
<reference evidence="1" key="1">
    <citation type="journal article" date="2014" name="Genome Biol. Evol.">
        <title>Pangenome evidence for extensive interdomain horizontal transfer affecting lineage core and shell genes in uncultured planktonic thaumarchaeota and euryarchaeota.</title>
        <authorList>
            <person name="Deschamps P."/>
            <person name="Zivanovic Y."/>
            <person name="Moreira D."/>
            <person name="Rodriguez-Valera F."/>
            <person name="Lopez-Garcia P."/>
        </authorList>
    </citation>
    <scope>NUCLEOTIDE SEQUENCE</scope>
</reference>
<organism evidence="1">
    <name type="scientific">uncultured marine group II/III euryarchaeote KM3_74_D01</name>
    <dbReference type="NCBI Taxonomy" id="1456502"/>
    <lineage>
        <taxon>Archaea</taxon>
        <taxon>Methanobacteriati</taxon>
        <taxon>Methanobacteriota</taxon>
        <taxon>environmental samples</taxon>
    </lineage>
</organism>
<evidence type="ECO:0000313" key="1">
    <source>
        <dbReference type="EMBL" id="AIF16498.1"/>
    </source>
</evidence>